<feature type="domain" description="VPS9" evidence="3">
    <location>
        <begin position="644"/>
        <end position="815"/>
    </location>
</feature>
<dbReference type="InterPro" id="IPR037191">
    <property type="entry name" value="VPS9_dom_sf"/>
</dbReference>
<feature type="compositionally biased region" description="Basic and acidic residues" evidence="1">
    <location>
        <begin position="11"/>
        <end position="35"/>
    </location>
</feature>
<dbReference type="PANTHER" id="PTHR23101">
    <property type="entry name" value="RAB GDP/GTP EXCHANGE FACTOR"/>
    <property type="match status" value="1"/>
</dbReference>
<protein>
    <submittedName>
        <fullName evidence="4">Uncharacterized protein AlNc14C5G675</fullName>
    </submittedName>
</protein>
<dbReference type="HOGENOM" id="CLU_015514_0_0_1"/>
<dbReference type="Gene3D" id="1.20.1050.80">
    <property type="entry name" value="VPS9 domain"/>
    <property type="match status" value="1"/>
</dbReference>
<dbReference type="InterPro" id="IPR045046">
    <property type="entry name" value="Vps9-like"/>
</dbReference>
<dbReference type="GO" id="GO:0005829">
    <property type="term" value="C:cytosol"/>
    <property type="evidence" value="ECO:0007669"/>
    <property type="project" value="TreeGrafter"/>
</dbReference>
<dbReference type="GO" id="GO:0035091">
    <property type="term" value="F:phosphatidylinositol binding"/>
    <property type="evidence" value="ECO:0007669"/>
    <property type="project" value="InterPro"/>
</dbReference>
<dbReference type="GO" id="GO:0031267">
    <property type="term" value="F:small GTPase binding"/>
    <property type="evidence" value="ECO:0007669"/>
    <property type="project" value="TreeGrafter"/>
</dbReference>
<dbReference type="SUPFAM" id="SSF109993">
    <property type="entry name" value="VPS9 domain"/>
    <property type="match status" value="1"/>
</dbReference>
<organism evidence="4">
    <name type="scientific">Albugo laibachii Nc14</name>
    <dbReference type="NCBI Taxonomy" id="890382"/>
    <lineage>
        <taxon>Eukaryota</taxon>
        <taxon>Sar</taxon>
        <taxon>Stramenopiles</taxon>
        <taxon>Oomycota</taxon>
        <taxon>Peronosporomycetes</taxon>
        <taxon>Albuginales</taxon>
        <taxon>Albuginaceae</taxon>
        <taxon>Albugo</taxon>
    </lineage>
</organism>
<dbReference type="GO" id="GO:0016192">
    <property type="term" value="P:vesicle-mediated transport"/>
    <property type="evidence" value="ECO:0007669"/>
    <property type="project" value="InterPro"/>
</dbReference>
<proteinExistence type="predicted"/>
<evidence type="ECO:0000313" key="4">
    <source>
        <dbReference type="EMBL" id="CCA14608.1"/>
    </source>
</evidence>
<dbReference type="GO" id="GO:0030139">
    <property type="term" value="C:endocytic vesicle"/>
    <property type="evidence" value="ECO:0007669"/>
    <property type="project" value="TreeGrafter"/>
</dbReference>
<dbReference type="PANTHER" id="PTHR23101:SF25">
    <property type="entry name" value="GTPASE-ACTIVATING PROTEIN AND VPS9 DOMAIN-CONTAINING PROTEIN 1"/>
    <property type="match status" value="1"/>
</dbReference>
<dbReference type="InterPro" id="IPR036871">
    <property type="entry name" value="PX_dom_sf"/>
</dbReference>
<dbReference type="GO" id="GO:0043130">
    <property type="term" value="F:ubiquitin binding"/>
    <property type="evidence" value="ECO:0007669"/>
    <property type="project" value="InterPro"/>
</dbReference>
<dbReference type="PROSITE" id="PS51205">
    <property type="entry name" value="VPS9"/>
    <property type="match status" value="1"/>
</dbReference>
<accession>F0W0N6</accession>
<reference evidence="4" key="2">
    <citation type="submission" date="2011-02" db="EMBL/GenBank/DDBJ databases">
        <authorList>
            <person name="MacLean D."/>
        </authorList>
    </citation>
    <scope>NUCLEOTIDE SEQUENCE</scope>
</reference>
<dbReference type="GO" id="GO:0005085">
    <property type="term" value="F:guanyl-nucleotide exchange factor activity"/>
    <property type="evidence" value="ECO:0007669"/>
    <property type="project" value="InterPro"/>
</dbReference>
<evidence type="ECO:0000256" key="1">
    <source>
        <dbReference type="SAM" id="MobiDB-lite"/>
    </source>
</evidence>
<dbReference type="InterPro" id="IPR003892">
    <property type="entry name" value="CUE"/>
</dbReference>
<dbReference type="AlphaFoldDB" id="F0W0N6"/>
<evidence type="ECO:0000259" key="3">
    <source>
        <dbReference type="PROSITE" id="PS51205"/>
    </source>
</evidence>
<dbReference type="Gene3D" id="3.30.1520.10">
    <property type="entry name" value="Phox-like domain"/>
    <property type="match status" value="1"/>
</dbReference>
<evidence type="ECO:0000259" key="2">
    <source>
        <dbReference type="PROSITE" id="PS51140"/>
    </source>
</evidence>
<sequence length="815" mass="93168">MRSSMNNTSSERSKRSFRRDISDLFSKRRGNRESFEGLESPPALSRCTSQAIAKTSNKQSNQNTLHHGTKLLQSMFPAWDLEPLKLVFEAHKFEMEDTIAAILKMNETQSQMIEGSQEECLNRQEYTYDAIDGNILPVDFLRLPTECISDTYNEDDEATSDDGIEELKRSVDKDATSELDDIPKAEPGDAQSIYLEKSYESKVVAPERSDSLAEDDGTLFGRVYTGDLGDVDEDVVHPVLNADQLVAKRQLVFDSVNQKFIPPELRNVRPSIMDTSSIDVIKSRLNLTDAEKRIQHREPHLAFELLTKASEIYRNGIISSQELDTLRSYTLPLIQPSRMLVDNTMKTDRLISDHEWHLLILKCKNIRQALSIRLVNEQEYLIRVVDIETGIVWFTSKRQKDILKLNRKLCKISHRIRETSLPSRLSQTRNTNAGFAQSQARLLEGFLRSAATLVTPSPLTFLNGVALKELHQFLQVPAENMMHPKRTHQLSRQLRVYVYHTVNDNTSPEGKACLRFEQKLQILGGARSIDVLNEIGDLLDGLQEYMLEHRFQEMKQFAERLIKLYTTPKNVENQQSTNEISSTSKRRLKPRNNSYVNILASLDQQTRNDRLYLFISDSIRPELEERICVSVMKDLNHALRKMVVDKEVQFQSRLQLLRNQSQESFGISASKTSPSNWRSVVRTIKEMDGAFLPWDKMARLVACAHQIHALYRAEHAVSSVMEESDSQGYHQASQSEISCQPAGASGTKEELLSGDDFLPIFIYVLIHCNLDSPVMTQVLLNRLCDPEKRHSEAGYYLATFEAAVHHILSWDKDNF</sequence>
<dbReference type="InterPro" id="IPR003123">
    <property type="entry name" value="VPS9"/>
</dbReference>
<dbReference type="SUPFAM" id="SSF64268">
    <property type="entry name" value="PX domain"/>
    <property type="match status" value="1"/>
</dbReference>
<gene>
    <name evidence="4" type="primary">AlNc14C5G675</name>
    <name evidence="4" type="ORF">ALNC14_007510</name>
</gene>
<dbReference type="PROSITE" id="PS51140">
    <property type="entry name" value="CUE"/>
    <property type="match status" value="1"/>
</dbReference>
<dbReference type="EMBL" id="FR824050">
    <property type="protein sequence ID" value="CCA14608.1"/>
    <property type="molecule type" value="Genomic_DNA"/>
</dbReference>
<reference evidence="4" key="1">
    <citation type="journal article" date="2011" name="PLoS Biol.">
        <title>Gene gain and loss during evolution of obligate parasitism in the white rust pathogen of Arabidopsis thaliana.</title>
        <authorList>
            <person name="Kemen E."/>
            <person name="Gardiner A."/>
            <person name="Schultz-Larsen T."/>
            <person name="Kemen A.C."/>
            <person name="Balmuth A.L."/>
            <person name="Robert-Seilaniantz A."/>
            <person name="Bailey K."/>
            <person name="Holub E."/>
            <person name="Studholme D.J."/>
            <person name="Maclean D."/>
            <person name="Jones J.D."/>
        </authorList>
    </citation>
    <scope>NUCLEOTIDE SEQUENCE</scope>
</reference>
<dbReference type="Pfam" id="PF02204">
    <property type="entry name" value="VPS9"/>
    <property type="match status" value="1"/>
</dbReference>
<feature type="region of interest" description="Disordered" evidence="1">
    <location>
        <begin position="1"/>
        <end position="42"/>
    </location>
</feature>
<feature type="compositionally biased region" description="Polar residues" evidence="1">
    <location>
        <begin position="1"/>
        <end position="10"/>
    </location>
</feature>
<dbReference type="Gene3D" id="1.10.8.10">
    <property type="entry name" value="DNA helicase RuvA subunit, C-terminal domain"/>
    <property type="match status" value="1"/>
</dbReference>
<feature type="domain" description="CUE" evidence="2">
    <location>
        <begin position="64"/>
        <end position="107"/>
    </location>
</feature>
<name>F0W0N6_9STRA</name>
<dbReference type="CDD" id="cd14279">
    <property type="entry name" value="CUE"/>
    <property type="match status" value="1"/>
</dbReference>